<comment type="caution">
    <text evidence="1">The sequence shown here is derived from an EMBL/GenBank/DDBJ whole genome shotgun (WGS) entry which is preliminary data.</text>
</comment>
<protein>
    <submittedName>
        <fullName evidence="1">Uncharacterized protein</fullName>
    </submittedName>
</protein>
<reference evidence="1 2" key="1">
    <citation type="journal article" date="2010" name="Proc. Natl. Acad. Sci. U.S.A.">
        <title>Insights into evolution of multicellular fungi from the assembled chromosomes of the mushroom Coprinopsis cinerea (Coprinus cinereus).</title>
        <authorList>
            <person name="Stajich J.E."/>
            <person name="Wilke S.K."/>
            <person name="Ahren D."/>
            <person name="Au C.H."/>
            <person name="Birren B.W."/>
            <person name="Borodovsky M."/>
            <person name="Burns C."/>
            <person name="Canback B."/>
            <person name="Casselton L.A."/>
            <person name="Cheng C.K."/>
            <person name="Deng J."/>
            <person name="Dietrich F.S."/>
            <person name="Fargo D.C."/>
            <person name="Farman M.L."/>
            <person name="Gathman A.C."/>
            <person name="Goldberg J."/>
            <person name="Guigo R."/>
            <person name="Hoegger P.J."/>
            <person name="Hooker J.B."/>
            <person name="Huggins A."/>
            <person name="James T.Y."/>
            <person name="Kamada T."/>
            <person name="Kilaru S."/>
            <person name="Kodira C."/>
            <person name="Kues U."/>
            <person name="Kupfer D."/>
            <person name="Kwan H.S."/>
            <person name="Lomsadze A."/>
            <person name="Li W."/>
            <person name="Lilly W.W."/>
            <person name="Ma L.J."/>
            <person name="Mackey A.J."/>
            <person name="Manning G."/>
            <person name="Martin F."/>
            <person name="Muraguchi H."/>
            <person name="Natvig D.O."/>
            <person name="Palmerini H."/>
            <person name="Ramesh M.A."/>
            <person name="Rehmeyer C.J."/>
            <person name="Roe B.A."/>
            <person name="Shenoy N."/>
            <person name="Stanke M."/>
            <person name="Ter-Hovhannisyan V."/>
            <person name="Tunlid A."/>
            <person name="Velagapudi R."/>
            <person name="Vision T.J."/>
            <person name="Zeng Q."/>
            <person name="Zolan M.E."/>
            <person name="Pukkila P.J."/>
        </authorList>
    </citation>
    <scope>NUCLEOTIDE SEQUENCE [LARGE SCALE GENOMIC DNA]</scope>
    <source>
        <strain evidence="2">Okayama-7 / 130 / ATCC MYA-4618 / FGSC 9003</strain>
    </source>
</reference>
<dbReference type="HOGENOM" id="CLU_2812247_0_0_1"/>
<dbReference type="AlphaFoldDB" id="A8NAN4"/>
<keyword evidence="2" id="KW-1185">Reference proteome</keyword>
<dbReference type="GeneID" id="6008363"/>
<dbReference type="VEuPathDB" id="FungiDB:CC1G_08403"/>
<accession>A8NAN4</accession>
<name>A8NAN4_COPC7</name>
<dbReference type="Proteomes" id="UP000001861">
    <property type="component" value="Unassembled WGS sequence"/>
</dbReference>
<sequence>MQHLTGWSESPYFTSIMQTLIAFGGSGSTSIPQSVSTISLAHPRRLTLVNSQIKCISDQLKKKDWEG</sequence>
<gene>
    <name evidence="1" type="ORF">CC1G_08403</name>
</gene>
<evidence type="ECO:0000313" key="2">
    <source>
        <dbReference type="Proteomes" id="UP000001861"/>
    </source>
</evidence>
<evidence type="ECO:0000313" key="1">
    <source>
        <dbReference type="EMBL" id="EAU89921.2"/>
    </source>
</evidence>
<dbReference type="InParanoid" id="A8NAN4"/>
<dbReference type="EMBL" id="AACS02000007">
    <property type="protein sequence ID" value="EAU89921.2"/>
    <property type="molecule type" value="Genomic_DNA"/>
</dbReference>
<organism evidence="1 2">
    <name type="scientific">Coprinopsis cinerea (strain Okayama-7 / 130 / ATCC MYA-4618 / FGSC 9003)</name>
    <name type="common">Inky cap fungus</name>
    <name type="synonym">Hormographiella aspergillata</name>
    <dbReference type="NCBI Taxonomy" id="240176"/>
    <lineage>
        <taxon>Eukaryota</taxon>
        <taxon>Fungi</taxon>
        <taxon>Dikarya</taxon>
        <taxon>Basidiomycota</taxon>
        <taxon>Agaricomycotina</taxon>
        <taxon>Agaricomycetes</taxon>
        <taxon>Agaricomycetidae</taxon>
        <taxon>Agaricales</taxon>
        <taxon>Agaricineae</taxon>
        <taxon>Psathyrellaceae</taxon>
        <taxon>Coprinopsis</taxon>
    </lineage>
</organism>
<proteinExistence type="predicted"/>
<dbReference type="KEGG" id="cci:CC1G_08403"/>
<dbReference type="RefSeq" id="XP_001831886.2">
    <property type="nucleotide sequence ID" value="XM_001831834.2"/>
</dbReference>